<evidence type="ECO:0000313" key="2">
    <source>
        <dbReference type="Proteomes" id="UP000637074"/>
    </source>
</evidence>
<dbReference type="Proteomes" id="UP000637074">
    <property type="component" value="Unassembled WGS sequence"/>
</dbReference>
<name>A0ABQ3N5D2_9BACI</name>
<comment type="caution">
    <text evidence="1">The sequence shown here is derived from an EMBL/GenBank/DDBJ whole genome shotgun (WGS) entry which is preliminary data.</text>
</comment>
<accession>A0ABQ3N5D2</accession>
<protein>
    <submittedName>
        <fullName evidence="1">Uncharacterized protein</fullName>
    </submittedName>
</protein>
<evidence type="ECO:0000313" key="1">
    <source>
        <dbReference type="EMBL" id="GHH98703.1"/>
    </source>
</evidence>
<reference evidence="1 2" key="1">
    <citation type="journal article" date="2022" name="Int. J. Syst. Evol. Microbiol.">
        <title>Neobacillus kokaensis sp. nov., isolated from soil.</title>
        <authorList>
            <person name="Yuki K."/>
            <person name="Matsubara H."/>
            <person name="Yamaguchi S."/>
        </authorList>
    </citation>
    <scope>NUCLEOTIDE SEQUENCE [LARGE SCALE GENOMIC DNA]</scope>
    <source>
        <strain evidence="1 2">LOB 377</strain>
    </source>
</reference>
<sequence length="62" mass="7490">MQEVPYGGAGLWCERSLSLYDKICIENKDDWTSVEYQKNYFNKILFQQFMLNRSVFLFNPNR</sequence>
<gene>
    <name evidence="1" type="ORF">AM1BK_22460</name>
</gene>
<organism evidence="1 2">
    <name type="scientific">Neobacillus kokaensis</name>
    <dbReference type="NCBI Taxonomy" id="2759023"/>
    <lineage>
        <taxon>Bacteria</taxon>
        <taxon>Bacillati</taxon>
        <taxon>Bacillota</taxon>
        <taxon>Bacilli</taxon>
        <taxon>Bacillales</taxon>
        <taxon>Bacillaceae</taxon>
        <taxon>Neobacillus</taxon>
    </lineage>
</organism>
<keyword evidence="2" id="KW-1185">Reference proteome</keyword>
<proteinExistence type="predicted"/>
<dbReference type="EMBL" id="BNDS01000008">
    <property type="protein sequence ID" value="GHH98703.1"/>
    <property type="molecule type" value="Genomic_DNA"/>
</dbReference>